<evidence type="ECO:0000256" key="5">
    <source>
        <dbReference type="SAM" id="MobiDB-lite"/>
    </source>
</evidence>
<sequence>MCRALDDAVSLKKAIKFIGQLIDKEESEALQKRRVQKKKTWEEWAEPWKPVARDKAKLTSLLEIAAAVDLSETGFFSLDDAADLMAEWDEEGLGGASVGAEGLEGLRNFGRAGVAEGSGAAGGSLRGEKAGVEEVLERFQDLDGMGGLEGEGATGRGGVSQKFRGRPSRLLAFLLRYLPLISITVQAREGCKEVVLLCARPVQAHDHILQFATLAKMVREQAKETAQKARELPILKYLRFLSKEQDRRVFKGLLAQLTGADFVVKQYGWKRESIAAITEELSGAEFYMADLDQLMRSVAYKTEPSAYQRRKQRDTRRAELKVARFMLRKRREGGRPSKILAHACCLGEHIERAVENLGDGDGGKAERRRQDSTLHRGGRSTVTRIWLYVLECRCCRTGELISVSRKTVHRAMHPANCRSIAGRLHVPLADVRMHKVRAEDKEGNVDGKHCHVDWRASQDRAFATPCSTITAADDHAKVKPDINTSTSRHRVYHVCSNKKTSPDHDLHSKARDSNIIIDSIVLLTEDTAMNRERLAGTRRALERHGGKQALVSRNGGRGYAVLQTEKYNPSTAAQKINNVEQLWEGDPELFDSCSWHHYTDKGPDHNPEFREVIYTQALFFREKGLCYSSQRTHAGGQSAYNVGAERLNAVETKELCNVPIDSQPFGDAVDLERGVVDERKVWANLQWELDEVGSRLSDGEFCGFPLTVKQALPVECAGGCGRGAGECACELGYVSNSEREALRAYSKAGVRKRALWSDRDQAARFDELFDFVNCPKHTLLSRYGMEFLACWDEKCLFKCMDGFEKARRRLGSPAACCDHSGCRERTFLGTAQFTESGGHFQDSVARAQNEQHPPWELDCVDRCLPSVLLRQELERRNYLWMEEDVKAFIVGGLTGAARTKTPSLKSASGRFRSYTRTREHVSGLQHLSEVQQILLRDSQGMELAVGNDRMFWIGRDKGFVGNSTQSLRVVWLGISADDSSLYRVEGEDREDVAQRFAVDVALEIDPSGFRLPAKELERLMGALDSFQREVVEVVEGVSAQRQNVAGVKEECEICDLFHGEGKDVQVLCDSCNKGFHLDCLTSRGVLFPEEILEDGVDWECVDCMLIYEEEALSLQELESFSEVDSDVRKSRKGRAIRRPARFEGSG</sequence>
<evidence type="ECO:0000256" key="3">
    <source>
        <dbReference type="ARBA" id="ARBA00022833"/>
    </source>
</evidence>
<keyword evidence="1" id="KW-0479">Metal-binding</keyword>
<proteinExistence type="predicted"/>
<dbReference type="AlphaFoldDB" id="A0A1Y1I495"/>
<dbReference type="PROSITE" id="PS50016">
    <property type="entry name" value="ZF_PHD_2"/>
    <property type="match status" value="1"/>
</dbReference>
<dbReference type="PROSITE" id="PS01359">
    <property type="entry name" value="ZF_PHD_1"/>
    <property type="match status" value="1"/>
</dbReference>
<evidence type="ECO:0000259" key="6">
    <source>
        <dbReference type="PROSITE" id="PS50016"/>
    </source>
</evidence>
<keyword evidence="8" id="KW-1185">Reference proteome</keyword>
<evidence type="ECO:0000256" key="2">
    <source>
        <dbReference type="ARBA" id="ARBA00022771"/>
    </source>
</evidence>
<dbReference type="InterPro" id="IPR013083">
    <property type="entry name" value="Znf_RING/FYVE/PHD"/>
</dbReference>
<dbReference type="InterPro" id="IPR019786">
    <property type="entry name" value="Zinc_finger_PHD-type_CS"/>
</dbReference>
<dbReference type="Proteomes" id="UP000054558">
    <property type="component" value="Unassembled WGS sequence"/>
</dbReference>
<dbReference type="EMBL" id="DF237201">
    <property type="protein sequence ID" value="GAQ85750.1"/>
    <property type="molecule type" value="Genomic_DNA"/>
</dbReference>
<evidence type="ECO:0000313" key="8">
    <source>
        <dbReference type="Proteomes" id="UP000054558"/>
    </source>
</evidence>
<dbReference type="SUPFAM" id="SSF57903">
    <property type="entry name" value="FYVE/PHD zinc finger"/>
    <property type="match status" value="1"/>
</dbReference>
<reference evidence="7 8" key="1">
    <citation type="journal article" date="2014" name="Nat. Commun.">
        <title>Klebsormidium flaccidum genome reveals primary factors for plant terrestrial adaptation.</title>
        <authorList>
            <person name="Hori K."/>
            <person name="Maruyama F."/>
            <person name="Fujisawa T."/>
            <person name="Togashi T."/>
            <person name="Yamamoto N."/>
            <person name="Seo M."/>
            <person name="Sato S."/>
            <person name="Yamada T."/>
            <person name="Mori H."/>
            <person name="Tajima N."/>
            <person name="Moriyama T."/>
            <person name="Ikeuchi M."/>
            <person name="Watanabe M."/>
            <person name="Wada H."/>
            <person name="Kobayashi K."/>
            <person name="Saito M."/>
            <person name="Masuda T."/>
            <person name="Sasaki-Sekimoto Y."/>
            <person name="Mashiguchi K."/>
            <person name="Awai K."/>
            <person name="Shimojima M."/>
            <person name="Masuda S."/>
            <person name="Iwai M."/>
            <person name="Nobusawa T."/>
            <person name="Narise T."/>
            <person name="Kondo S."/>
            <person name="Saito H."/>
            <person name="Sato R."/>
            <person name="Murakawa M."/>
            <person name="Ihara Y."/>
            <person name="Oshima-Yamada Y."/>
            <person name="Ohtaka K."/>
            <person name="Satoh M."/>
            <person name="Sonobe K."/>
            <person name="Ishii M."/>
            <person name="Ohtani R."/>
            <person name="Kanamori-Sato M."/>
            <person name="Honoki R."/>
            <person name="Miyazaki D."/>
            <person name="Mochizuki H."/>
            <person name="Umetsu J."/>
            <person name="Higashi K."/>
            <person name="Shibata D."/>
            <person name="Kamiya Y."/>
            <person name="Sato N."/>
            <person name="Nakamura Y."/>
            <person name="Tabata S."/>
            <person name="Ida S."/>
            <person name="Kurokawa K."/>
            <person name="Ohta H."/>
        </authorList>
    </citation>
    <scope>NUCLEOTIDE SEQUENCE [LARGE SCALE GENOMIC DNA]</scope>
    <source>
        <strain evidence="7 8">NIES-2285</strain>
    </source>
</reference>
<dbReference type="InterPro" id="IPR019787">
    <property type="entry name" value="Znf_PHD-finger"/>
</dbReference>
<dbReference type="OrthoDB" id="1903104at2759"/>
<dbReference type="InterPro" id="IPR001965">
    <property type="entry name" value="Znf_PHD"/>
</dbReference>
<evidence type="ECO:0000256" key="1">
    <source>
        <dbReference type="ARBA" id="ARBA00022723"/>
    </source>
</evidence>
<protein>
    <recommendedName>
        <fullName evidence="6">PHD-type domain-containing protein</fullName>
    </recommendedName>
</protein>
<feature type="region of interest" description="Disordered" evidence="5">
    <location>
        <begin position="356"/>
        <end position="375"/>
    </location>
</feature>
<keyword evidence="3" id="KW-0862">Zinc</keyword>
<feature type="compositionally biased region" description="Basic and acidic residues" evidence="5">
    <location>
        <begin position="361"/>
        <end position="374"/>
    </location>
</feature>
<evidence type="ECO:0000256" key="4">
    <source>
        <dbReference type="PROSITE-ProRule" id="PRU00146"/>
    </source>
</evidence>
<name>A0A1Y1I495_KLENI</name>
<gene>
    <name evidence="7" type="ORF">KFL_002520100</name>
</gene>
<organism evidence="7 8">
    <name type="scientific">Klebsormidium nitens</name>
    <name type="common">Green alga</name>
    <name type="synonym">Ulothrix nitens</name>
    <dbReference type="NCBI Taxonomy" id="105231"/>
    <lineage>
        <taxon>Eukaryota</taxon>
        <taxon>Viridiplantae</taxon>
        <taxon>Streptophyta</taxon>
        <taxon>Klebsormidiophyceae</taxon>
        <taxon>Klebsormidiales</taxon>
        <taxon>Klebsormidiaceae</taxon>
        <taxon>Klebsormidium</taxon>
    </lineage>
</organism>
<evidence type="ECO:0000313" key="7">
    <source>
        <dbReference type="EMBL" id="GAQ85750.1"/>
    </source>
</evidence>
<dbReference type="GO" id="GO:0008270">
    <property type="term" value="F:zinc ion binding"/>
    <property type="evidence" value="ECO:0007669"/>
    <property type="project" value="UniProtKB-KW"/>
</dbReference>
<feature type="domain" description="PHD-type" evidence="6">
    <location>
        <begin position="1048"/>
        <end position="1106"/>
    </location>
</feature>
<dbReference type="SMART" id="SM00249">
    <property type="entry name" value="PHD"/>
    <property type="match status" value="1"/>
</dbReference>
<accession>A0A1Y1I495</accession>
<keyword evidence="2 4" id="KW-0863">Zinc-finger</keyword>
<dbReference type="Gene3D" id="3.30.40.10">
    <property type="entry name" value="Zinc/RING finger domain, C3HC4 (zinc finger)"/>
    <property type="match status" value="1"/>
</dbReference>
<dbReference type="InterPro" id="IPR011011">
    <property type="entry name" value="Znf_FYVE_PHD"/>
</dbReference>